<dbReference type="EC" id="6.3.5.-" evidence="6"/>
<protein>
    <recommendedName>
        <fullName evidence="6">Aspartyl/glutamyl-tRNA(Asn/Gln) amidotransferase subunit C</fullName>
        <shortName evidence="6">Asp/Glu-ADT subunit C</shortName>
        <ecNumber evidence="6">6.3.5.-</ecNumber>
    </recommendedName>
</protein>
<evidence type="ECO:0000256" key="6">
    <source>
        <dbReference type="HAMAP-Rule" id="MF_00122"/>
    </source>
</evidence>
<keyword evidence="6" id="KW-0436">Ligase</keyword>
<keyword evidence="8" id="KW-1185">Reference proteome</keyword>
<sequence>MKVNIETIEYIAKLAKLKFTREEAEKFASEFQEILAHFQNIDNEDLKGIDINTFEESKSVLRKDEVKEFDNKKELFQNTKKLRENYISIPKVME</sequence>
<accession>A0A1T5MU72</accession>
<dbReference type="STRING" id="36842.SAMN02194393_05360"/>
<comment type="catalytic activity">
    <reaction evidence="4 6">
        <text>L-aspartyl-tRNA(Asn) + L-glutamine + ATP + H2O = L-asparaginyl-tRNA(Asn) + L-glutamate + ADP + phosphate + 2 H(+)</text>
        <dbReference type="Rhea" id="RHEA:14513"/>
        <dbReference type="Rhea" id="RHEA-COMP:9674"/>
        <dbReference type="Rhea" id="RHEA-COMP:9677"/>
        <dbReference type="ChEBI" id="CHEBI:15377"/>
        <dbReference type="ChEBI" id="CHEBI:15378"/>
        <dbReference type="ChEBI" id="CHEBI:29985"/>
        <dbReference type="ChEBI" id="CHEBI:30616"/>
        <dbReference type="ChEBI" id="CHEBI:43474"/>
        <dbReference type="ChEBI" id="CHEBI:58359"/>
        <dbReference type="ChEBI" id="CHEBI:78515"/>
        <dbReference type="ChEBI" id="CHEBI:78516"/>
        <dbReference type="ChEBI" id="CHEBI:456216"/>
    </reaction>
</comment>
<dbReference type="Gene3D" id="1.10.20.60">
    <property type="entry name" value="Glu-tRNAGln amidotransferase C subunit, N-terminal domain"/>
    <property type="match status" value="1"/>
</dbReference>
<dbReference type="Proteomes" id="UP000190285">
    <property type="component" value="Unassembled WGS sequence"/>
</dbReference>
<dbReference type="HAMAP" id="MF_00122">
    <property type="entry name" value="GatC"/>
    <property type="match status" value="1"/>
</dbReference>
<dbReference type="InterPro" id="IPR036113">
    <property type="entry name" value="Asp/Glu-ADT_sf_sub_c"/>
</dbReference>
<proteinExistence type="inferred from homology"/>
<comment type="catalytic activity">
    <reaction evidence="5 6">
        <text>L-glutamyl-tRNA(Gln) + L-glutamine + ATP + H2O = L-glutaminyl-tRNA(Gln) + L-glutamate + ADP + phosphate + H(+)</text>
        <dbReference type="Rhea" id="RHEA:17521"/>
        <dbReference type="Rhea" id="RHEA-COMP:9681"/>
        <dbReference type="Rhea" id="RHEA-COMP:9684"/>
        <dbReference type="ChEBI" id="CHEBI:15377"/>
        <dbReference type="ChEBI" id="CHEBI:15378"/>
        <dbReference type="ChEBI" id="CHEBI:29985"/>
        <dbReference type="ChEBI" id="CHEBI:30616"/>
        <dbReference type="ChEBI" id="CHEBI:43474"/>
        <dbReference type="ChEBI" id="CHEBI:58359"/>
        <dbReference type="ChEBI" id="CHEBI:78520"/>
        <dbReference type="ChEBI" id="CHEBI:78521"/>
        <dbReference type="ChEBI" id="CHEBI:456216"/>
    </reaction>
</comment>
<dbReference type="SUPFAM" id="SSF141000">
    <property type="entry name" value="Glu-tRNAGln amidotransferase C subunit"/>
    <property type="match status" value="1"/>
</dbReference>
<organism evidence="7 8">
    <name type="scientific">Maledivibacter halophilus</name>
    <dbReference type="NCBI Taxonomy" id="36842"/>
    <lineage>
        <taxon>Bacteria</taxon>
        <taxon>Bacillati</taxon>
        <taxon>Bacillota</taxon>
        <taxon>Clostridia</taxon>
        <taxon>Peptostreptococcales</taxon>
        <taxon>Caminicellaceae</taxon>
        <taxon>Maledivibacter</taxon>
    </lineage>
</organism>
<evidence type="ECO:0000256" key="3">
    <source>
        <dbReference type="ARBA" id="ARBA00024799"/>
    </source>
</evidence>
<evidence type="ECO:0000256" key="4">
    <source>
        <dbReference type="ARBA" id="ARBA00047380"/>
    </source>
</evidence>
<evidence type="ECO:0000313" key="8">
    <source>
        <dbReference type="Proteomes" id="UP000190285"/>
    </source>
</evidence>
<evidence type="ECO:0000256" key="2">
    <source>
        <dbReference type="ARBA" id="ARBA00011123"/>
    </source>
</evidence>
<dbReference type="PANTHER" id="PTHR15004:SF0">
    <property type="entry name" value="GLUTAMYL-TRNA(GLN) AMIDOTRANSFERASE SUBUNIT C, MITOCHONDRIAL"/>
    <property type="match status" value="1"/>
</dbReference>
<evidence type="ECO:0000313" key="7">
    <source>
        <dbReference type="EMBL" id="SKC91751.1"/>
    </source>
</evidence>
<evidence type="ECO:0000256" key="5">
    <source>
        <dbReference type="ARBA" id="ARBA00047913"/>
    </source>
</evidence>
<keyword evidence="6" id="KW-0648">Protein biosynthesis</keyword>
<dbReference type="InterPro" id="IPR003837">
    <property type="entry name" value="GatC"/>
</dbReference>
<dbReference type="AlphaFoldDB" id="A0A1T5MU72"/>
<gene>
    <name evidence="6" type="primary">gatC</name>
    <name evidence="7" type="ORF">SAMN02194393_05360</name>
</gene>
<evidence type="ECO:0000256" key="1">
    <source>
        <dbReference type="ARBA" id="ARBA00010757"/>
    </source>
</evidence>
<comment type="similarity">
    <text evidence="1 6">Belongs to the GatC family.</text>
</comment>
<dbReference type="NCBIfam" id="TIGR00135">
    <property type="entry name" value="gatC"/>
    <property type="match status" value="1"/>
</dbReference>
<dbReference type="GO" id="GO:0016740">
    <property type="term" value="F:transferase activity"/>
    <property type="evidence" value="ECO:0007669"/>
    <property type="project" value="UniProtKB-KW"/>
</dbReference>
<dbReference type="GO" id="GO:0006412">
    <property type="term" value="P:translation"/>
    <property type="evidence" value="ECO:0007669"/>
    <property type="project" value="UniProtKB-UniRule"/>
</dbReference>
<keyword evidence="6" id="KW-0067">ATP-binding</keyword>
<dbReference type="GO" id="GO:0070681">
    <property type="term" value="P:glutaminyl-tRNAGln biosynthesis via transamidation"/>
    <property type="evidence" value="ECO:0007669"/>
    <property type="project" value="TreeGrafter"/>
</dbReference>
<comment type="function">
    <text evidence="3 6">Allows the formation of correctly charged Asn-tRNA(Asn) or Gln-tRNA(Gln) through the transamidation of misacylated Asp-tRNA(Asn) or Glu-tRNA(Gln) in organisms which lack either or both of asparaginyl-tRNA or glutaminyl-tRNA synthetases. The reaction takes place in the presence of glutamine and ATP through an activated phospho-Asp-tRNA(Asn) or phospho-Glu-tRNA(Gln).</text>
</comment>
<dbReference type="GO" id="GO:0006450">
    <property type="term" value="P:regulation of translational fidelity"/>
    <property type="evidence" value="ECO:0007669"/>
    <property type="project" value="InterPro"/>
</dbReference>
<keyword evidence="6" id="KW-0547">Nucleotide-binding</keyword>
<dbReference type="GO" id="GO:0050566">
    <property type="term" value="F:asparaginyl-tRNA synthase (glutamine-hydrolyzing) activity"/>
    <property type="evidence" value="ECO:0007669"/>
    <property type="project" value="RHEA"/>
</dbReference>
<dbReference type="RefSeq" id="WP_079495928.1">
    <property type="nucleotide sequence ID" value="NZ_FUZT01000026.1"/>
</dbReference>
<name>A0A1T5MU72_9FIRM</name>
<dbReference type="GO" id="GO:0005524">
    <property type="term" value="F:ATP binding"/>
    <property type="evidence" value="ECO:0007669"/>
    <property type="project" value="UniProtKB-KW"/>
</dbReference>
<reference evidence="7 8" key="1">
    <citation type="submission" date="2017-02" db="EMBL/GenBank/DDBJ databases">
        <authorList>
            <person name="Peterson S.W."/>
        </authorList>
    </citation>
    <scope>NUCLEOTIDE SEQUENCE [LARGE SCALE GENOMIC DNA]</scope>
    <source>
        <strain evidence="7 8">M1</strain>
    </source>
</reference>
<dbReference type="OrthoDB" id="9813938at2"/>
<comment type="subunit">
    <text evidence="2 6">Heterotrimer of A, B and C subunits.</text>
</comment>
<keyword evidence="7" id="KW-0808">Transferase</keyword>
<dbReference type="PANTHER" id="PTHR15004">
    <property type="entry name" value="GLUTAMYL-TRNA(GLN) AMIDOTRANSFERASE SUBUNIT C, MITOCHONDRIAL"/>
    <property type="match status" value="1"/>
</dbReference>
<dbReference type="GO" id="GO:0050567">
    <property type="term" value="F:glutaminyl-tRNA synthase (glutamine-hydrolyzing) activity"/>
    <property type="evidence" value="ECO:0007669"/>
    <property type="project" value="UniProtKB-UniRule"/>
</dbReference>
<dbReference type="Pfam" id="PF02686">
    <property type="entry name" value="GatC"/>
    <property type="match status" value="1"/>
</dbReference>
<dbReference type="EMBL" id="FUZT01000026">
    <property type="protein sequence ID" value="SKC91751.1"/>
    <property type="molecule type" value="Genomic_DNA"/>
</dbReference>